<evidence type="ECO:0000256" key="3">
    <source>
        <dbReference type="ARBA" id="ARBA00022989"/>
    </source>
</evidence>
<gene>
    <name evidence="8" type="primary">fliO</name>
    <name evidence="8" type="ORF">C7I55_03815</name>
</gene>
<protein>
    <recommendedName>
        <fullName evidence="7">Flagellar protein</fullName>
    </recommendedName>
</protein>
<proteinExistence type="inferred from homology"/>
<evidence type="ECO:0000313" key="8">
    <source>
        <dbReference type="EMBL" id="PSJ43491.1"/>
    </source>
</evidence>
<comment type="subcellular location">
    <subcellularLocation>
        <location evidence="7">Cell membrane</location>
    </subcellularLocation>
    <subcellularLocation>
        <location evidence="7">Bacterial flagellum basal body</location>
    </subcellularLocation>
</comment>
<sequence length="105" mass="11027">MGIGAVLSSIIAIVIALALVLGMAWGVIWLLKKVQDRQLAAGAGGEDAQPIRFLRSMPLGQRERVVLIEARGETMLVGVTAGSITLLARWPGGTPLPAEATLRSL</sequence>
<dbReference type="NCBIfam" id="TIGR03500">
    <property type="entry name" value="FliO_TIGR"/>
    <property type="match status" value="1"/>
</dbReference>
<evidence type="ECO:0000313" key="9">
    <source>
        <dbReference type="Proteomes" id="UP000241167"/>
    </source>
</evidence>
<accession>A0A2P7QZV1</accession>
<dbReference type="RefSeq" id="WP_106511514.1">
    <property type="nucleotide sequence ID" value="NZ_PXYI01000001.1"/>
</dbReference>
<comment type="similarity">
    <text evidence="6 7">Belongs to the FliO/MopB family.</text>
</comment>
<comment type="caution">
    <text evidence="8">The sequence shown here is derived from an EMBL/GenBank/DDBJ whole genome shotgun (WGS) entry which is preliminary data.</text>
</comment>
<dbReference type="GO" id="GO:0044781">
    <property type="term" value="P:bacterial-type flagellum organization"/>
    <property type="evidence" value="ECO:0007669"/>
    <property type="project" value="UniProtKB-UniRule"/>
</dbReference>
<evidence type="ECO:0000256" key="1">
    <source>
        <dbReference type="ARBA" id="ARBA00022475"/>
    </source>
</evidence>
<evidence type="ECO:0000256" key="2">
    <source>
        <dbReference type="ARBA" id="ARBA00022692"/>
    </source>
</evidence>
<name>A0A2P7QZV1_9SPHN</name>
<dbReference type="InterPro" id="IPR022781">
    <property type="entry name" value="Flagellar_biosynth_FliO"/>
</dbReference>
<keyword evidence="9" id="KW-1185">Reference proteome</keyword>
<dbReference type="OrthoDB" id="7567486at2"/>
<dbReference type="PANTHER" id="PTHR38766:SF1">
    <property type="entry name" value="FLAGELLAR PROTEIN FLIO"/>
    <property type="match status" value="1"/>
</dbReference>
<dbReference type="GO" id="GO:0009425">
    <property type="term" value="C:bacterial-type flagellum basal body"/>
    <property type="evidence" value="ECO:0007669"/>
    <property type="project" value="UniProtKB-SubCell"/>
</dbReference>
<evidence type="ECO:0000256" key="5">
    <source>
        <dbReference type="ARBA" id="ARBA00023143"/>
    </source>
</evidence>
<keyword evidence="1 7" id="KW-1003">Cell membrane</keyword>
<feature type="transmembrane region" description="Helical" evidence="7">
    <location>
        <begin position="6"/>
        <end position="31"/>
    </location>
</feature>
<dbReference type="EMBL" id="PXYI01000001">
    <property type="protein sequence ID" value="PSJ43491.1"/>
    <property type="molecule type" value="Genomic_DNA"/>
</dbReference>
<evidence type="ECO:0000256" key="7">
    <source>
        <dbReference type="RuleBase" id="RU362064"/>
    </source>
</evidence>
<dbReference type="Pfam" id="PF04347">
    <property type="entry name" value="FliO"/>
    <property type="match status" value="1"/>
</dbReference>
<keyword evidence="4 7" id="KW-0472">Membrane</keyword>
<organism evidence="8 9">
    <name type="scientific">Allosphingosinicella deserti</name>
    <dbReference type="NCBI Taxonomy" id="2116704"/>
    <lineage>
        <taxon>Bacteria</taxon>
        <taxon>Pseudomonadati</taxon>
        <taxon>Pseudomonadota</taxon>
        <taxon>Alphaproteobacteria</taxon>
        <taxon>Sphingomonadales</taxon>
        <taxon>Sphingomonadaceae</taxon>
        <taxon>Allosphingosinicella</taxon>
    </lineage>
</organism>
<dbReference type="InterPro" id="IPR052205">
    <property type="entry name" value="FliO/MopB"/>
</dbReference>
<evidence type="ECO:0000256" key="6">
    <source>
        <dbReference type="ARBA" id="ARBA00037937"/>
    </source>
</evidence>
<dbReference type="PANTHER" id="PTHR38766">
    <property type="entry name" value="FLAGELLAR PROTEIN FLIO"/>
    <property type="match status" value="1"/>
</dbReference>
<keyword evidence="8" id="KW-0966">Cell projection</keyword>
<keyword evidence="3 7" id="KW-1133">Transmembrane helix</keyword>
<dbReference type="GO" id="GO:0005886">
    <property type="term" value="C:plasma membrane"/>
    <property type="evidence" value="ECO:0007669"/>
    <property type="project" value="UniProtKB-SubCell"/>
</dbReference>
<keyword evidence="8" id="KW-0282">Flagellum</keyword>
<dbReference type="AlphaFoldDB" id="A0A2P7QZV1"/>
<evidence type="ECO:0000256" key="4">
    <source>
        <dbReference type="ARBA" id="ARBA00023136"/>
    </source>
</evidence>
<keyword evidence="5 7" id="KW-0975">Bacterial flagellum</keyword>
<dbReference type="Proteomes" id="UP000241167">
    <property type="component" value="Unassembled WGS sequence"/>
</dbReference>
<reference evidence="8 9" key="1">
    <citation type="submission" date="2018-03" db="EMBL/GenBank/DDBJ databases">
        <title>The draft genome of Sphingosinicella sp. GL-C-18.</title>
        <authorList>
            <person name="Liu L."/>
            <person name="Li L."/>
            <person name="Liang L."/>
            <person name="Zhang X."/>
            <person name="Wang T."/>
        </authorList>
    </citation>
    <scope>NUCLEOTIDE SEQUENCE [LARGE SCALE GENOMIC DNA]</scope>
    <source>
        <strain evidence="8 9">GL-C-18</strain>
    </source>
</reference>
<keyword evidence="2 7" id="KW-0812">Transmembrane</keyword>
<keyword evidence="8" id="KW-0969">Cilium</keyword>